<feature type="domain" description="Response regulatory" evidence="2">
    <location>
        <begin position="5"/>
        <end position="116"/>
    </location>
</feature>
<dbReference type="InterPro" id="IPR011006">
    <property type="entry name" value="CheY-like_superfamily"/>
</dbReference>
<reference evidence="4" key="1">
    <citation type="submission" date="2022-04" db="EMBL/GenBank/DDBJ databases">
        <title>Mucilaginibacter sp. RS28 isolated from freshwater.</title>
        <authorList>
            <person name="Ko S.-R."/>
        </authorList>
    </citation>
    <scope>NUCLEOTIDE SEQUENCE</scope>
    <source>
        <strain evidence="4">RS28</strain>
    </source>
</reference>
<gene>
    <name evidence="4" type="ORF">MUY27_13110</name>
</gene>
<dbReference type="RefSeq" id="WP_245130487.1">
    <property type="nucleotide sequence ID" value="NZ_JALJEJ010000005.1"/>
</dbReference>
<dbReference type="EMBL" id="JALJEJ010000005">
    <property type="protein sequence ID" value="MCJ8210650.1"/>
    <property type="molecule type" value="Genomic_DNA"/>
</dbReference>
<dbReference type="SMART" id="SM00448">
    <property type="entry name" value="REC"/>
    <property type="match status" value="1"/>
</dbReference>
<dbReference type="PANTHER" id="PTHR37299:SF1">
    <property type="entry name" value="STAGE 0 SPORULATION PROTEIN A HOMOLOG"/>
    <property type="match status" value="1"/>
</dbReference>
<dbReference type="GO" id="GO:0003677">
    <property type="term" value="F:DNA binding"/>
    <property type="evidence" value="ECO:0007669"/>
    <property type="project" value="InterPro"/>
</dbReference>
<dbReference type="PROSITE" id="PS50110">
    <property type="entry name" value="RESPONSE_REGULATORY"/>
    <property type="match status" value="1"/>
</dbReference>
<dbReference type="Proteomes" id="UP001139450">
    <property type="component" value="Unassembled WGS sequence"/>
</dbReference>
<evidence type="ECO:0000259" key="2">
    <source>
        <dbReference type="PROSITE" id="PS50110"/>
    </source>
</evidence>
<dbReference type="InterPro" id="IPR046947">
    <property type="entry name" value="LytR-like"/>
</dbReference>
<evidence type="ECO:0000313" key="5">
    <source>
        <dbReference type="Proteomes" id="UP001139450"/>
    </source>
</evidence>
<dbReference type="GO" id="GO:0000156">
    <property type="term" value="F:phosphorelay response regulator activity"/>
    <property type="evidence" value="ECO:0007669"/>
    <property type="project" value="InterPro"/>
</dbReference>
<dbReference type="InterPro" id="IPR001789">
    <property type="entry name" value="Sig_transdc_resp-reg_receiver"/>
</dbReference>
<feature type="domain" description="HTH LytTR-type" evidence="3">
    <location>
        <begin position="129"/>
        <end position="231"/>
    </location>
</feature>
<dbReference type="SMART" id="SM00850">
    <property type="entry name" value="LytTR"/>
    <property type="match status" value="1"/>
</dbReference>
<protein>
    <submittedName>
        <fullName evidence="4">Response regulator</fullName>
    </submittedName>
</protein>
<keyword evidence="1" id="KW-0597">Phosphoprotein</keyword>
<evidence type="ECO:0000259" key="3">
    <source>
        <dbReference type="PROSITE" id="PS50930"/>
    </source>
</evidence>
<organism evidence="4 5">
    <name type="scientific">Mucilaginibacter straminoryzae</name>
    <dbReference type="NCBI Taxonomy" id="2932774"/>
    <lineage>
        <taxon>Bacteria</taxon>
        <taxon>Pseudomonadati</taxon>
        <taxon>Bacteroidota</taxon>
        <taxon>Sphingobacteriia</taxon>
        <taxon>Sphingobacteriales</taxon>
        <taxon>Sphingobacteriaceae</taxon>
        <taxon>Mucilaginibacter</taxon>
    </lineage>
</organism>
<sequence length="232" mass="27095">MKQIRAVIIDDERSARNELRRLATRYPDLEISGEARDADEAQKLLGILKPDLIFLDIQMPGRSGFELLESLERVPQVIFVTAFDQYALKAFEVSALYYLLKPVREERFAIAIEQARERLRKTEEPAVFVKDKNRYYFLPWKNVYLVESLDNYARLYFGDRNVLIKSSLNRLESQLEKNGFFRANRAQIFNKNFIKEIVTMSGGQAQVMLKSGDQLELSERQWVKFKKTNAGK</sequence>
<name>A0A9X1X580_9SPHI</name>
<dbReference type="Gene3D" id="2.40.50.1020">
    <property type="entry name" value="LytTr DNA-binding domain"/>
    <property type="match status" value="1"/>
</dbReference>
<dbReference type="PANTHER" id="PTHR37299">
    <property type="entry name" value="TRANSCRIPTIONAL REGULATOR-RELATED"/>
    <property type="match status" value="1"/>
</dbReference>
<keyword evidence="5" id="KW-1185">Reference proteome</keyword>
<evidence type="ECO:0000256" key="1">
    <source>
        <dbReference type="PROSITE-ProRule" id="PRU00169"/>
    </source>
</evidence>
<accession>A0A9X1X580</accession>
<dbReference type="PROSITE" id="PS50930">
    <property type="entry name" value="HTH_LYTTR"/>
    <property type="match status" value="1"/>
</dbReference>
<dbReference type="Pfam" id="PF04397">
    <property type="entry name" value="LytTR"/>
    <property type="match status" value="1"/>
</dbReference>
<dbReference type="AlphaFoldDB" id="A0A9X1X580"/>
<feature type="modified residue" description="4-aspartylphosphate" evidence="1">
    <location>
        <position position="56"/>
    </location>
</feature>
<proteinExistence type="predicted"/>
<dbReference type="InterPro" id="IPR007492">
    <property type="entry name" value="LytTR_DNA-bd_dom"/>
</dbReference>
<comment type="caution">
    <text evidence="4">The sequence shown here is derived from an EMBL/GenBank/DDBJ whole genome shotgun (WGS) entry which is preliminary data.</text>
</comment>
<dbReference type="Gene3D" id="3.40.50.2300">
    <property type="match status" value="1"/>
</dbReference>
<dbReference type="SUPFAM" id="SSF52172">
    <property type="entry name" value="CheY-like"/>
    <property type="match status" value="1"/>
</dbReference>
<dbReference type="Pfam" id="PF00072">
    <property type="entry name" value="Response_reg"/>
    <property type="match status" value="1"/>
</dbReference>
<evidence type="ECO:0000313" key="4">
    <source>
        <dbReference type="EMBL" id="MCJ8210650.1"/>
    </source>
</evidence>